<evidence type="ECO:0000256" key="5">
    <source>
        <dbReference type="ARBA" id="ARBA00023163"/>
    </source>
</evidence>
<name>A0A414FZW1_9ACTN</name>
<evidence type="ECO:0000259" key="7">
    <source>
        <dbReference type="Pfam" id="PF01029"/>
    </source>
</evidence>
<evidence type="ECO:0000256" key="6">
    <source>
        <dbReference type="HAMAP-Rule" id="MF_00073"/>
    </source>
</evidence>
<keyword evidence="4 6" id="KW-0805">Transcription regulation</keyword>
<dbReference type="InterPro" id="IPR035926">
    <property type="entry name" value="NusB-like_sf"/>
</dbReference>
<accession>A0A414FZW1</accession>
<feature type="domain" description="NusB/RsmB/TIM44" evidence="7">
    <location>
        <begin position="13"/>
        <end position="137"/>
    </location>
</feature>
<evidence type="ECO:0000256" key="1">
    <source>
        <dbReference type="ARBA" id="ARBA00005952"/>
    </source>
</evidence>
<evidence type="ECO:0000256" key="4">
    <source>
        <dbReference type="ARBA" id="ARBA00023015"/>
    </source>
</evidence>
<keyword evidence="3 6" id="KW-0694">RNA-binding</keyword>
<dbReference type="Gene3D" id="1.10.940.10">
    <property type="entry name" value="NusB-like"/>
    <property type="match status" value="1"/>
</dbReference>
<keyword evidence="11" id="KW-1185">Reference proteome</keyword>
<keyword evidence="2 6" id="KW-0889">Transcription antitermination</keyword>
<evidence type="ECO:0000313" key="11">
    <source>
        <dbReference type="Proteomes" id="UP000283983"/>
    </source>
</evidence>
<dbReference type="PANTHER" id="PTHR11078:SF3">
    <property type="entry name" value="ANTITERMINATION NUSB DOMAIN-CONTAINING PROTEIN"/>
    <property type="match status" value="1"/>
</dbReference>
<keyword evidence="5 6" id="KW-0804">Transcription</keyword>
<dbReference type="NCBIfam" id="TIGR01951">
    <property type="entry name" value="nusB"/>
    <property type="match status" value="1"/>
</dbReference>
<dbReference type="EMBL" id="QSLJ01000001">
    <property type="protein sequence ID" value="RHF38907.1"/>
    <property type="molecule type" value="Genomic_DNA"/>
</dbReference>
<dbReference type="Pfam" id="PF01029">
    <property type="entry name" value="NusB"/>
    <property type="match status" value="1"/>
</dbReference>
<dbReference type="FunCoup" id="A0A414FZW1">
    <property type="interactions" value="39"/>
</dbReference>
<dbReference type="GO" id="GO:0003723">
    <property type="term" value="F:RNA binding"/>
    <property type="evidence" value="ECO:0007669"/>
    <property type="project" value="UniProtKB-UniRule"/>
</dbReference>
<dbReference type="HAMAP" id="MF_00073">
    <property type="entry name" value="NusB"/>
    <property type="match status" value="1"/>
</dbReference>
<protein>
    <recommendedName>
        <fullName evidence="6">Transcription antitermination protein NusB</fullName>
    </recommendedName>
    <alternativeName>
        <fullName evidence="6">Antitermination factor NusB</fullName>
    </alternativeName>
</protein>
<dbReference type="GeneID" id="77465540"/>
<organism evidence="8 12">
    <name type="scientific">Collinsella intestinalis</name>
    <dbReference type="NCBI Taxonomy" id="147207"/>
    <lineage>
        <taxon>Bacteria</taxon>
        <taxon>Bacillati</taxon>
        <taxon>Actinomycetota</taxon>
        <taxon>Coriobacteriia</taxon>
        <taxon>Coriobacteriales</taxon>
        <taxon>Coriobacteriaceae</taxon>
        <taxon>Collinsella</taxon>
    </lineage>
</organism>
<dbReference type="RefSeq" id="WP_006722507.1">
    <property type="nucleotide sequence ID" value="NZ_CABJEU010000001.1"/>
</dbReference>
<proteinExistence type="inferred from homology"/>
<dbReference type="GO" id="GO:0005829">
    <property type="term" value="C:cytosol"/>
    <property type="evidence" value="ECO:0007669"/>
    <property type="project" value="TreeGrafter"/>
</dbReference>
<dbReference type="Proteomes" id="UP000286050">
    <property type="component" value="Unassembled WGS sequence"/>
</dbReference>
<reference evidence="11 12" key="1">
    <citation type="submission" date="2018-08" db="EMBL/GenBank/DDBJ databases">
        <title>A genome reference for cultivated species of the human gut microbiota.</title>
        <authorList>
            <person name="Zou Y."/>
            <person name="Xue W."/>
            <person name="Luo G."/>
        </authorList>
    </citation>
    <scope>NUCLEOTIDE SEQUENCE [LARGE SCALE GENOMIC DNA]</scope>
    <source>
        <strain evidence="9 11">AM25-33</strain>
        <strain evidence="8 12">AM30-5LB</strain>
    </source>
</reference>
<dbReference type="SUPFAM" id="SSF48013">
    <property type="entry name" value="NusB-like"/>
    <property type="match status" value="1"/>
</dbReference>
<dbReference type="EMBL" id="CABWIC010000007">
    <property type="protein sequence ID" value="VWL92404.1"/>
    <property type="molecule type" value="Genomic_DNA"/>
</dbReference>
<comment type="function">
    <text evidence="6">Involved in transcription antitermination. Required for transcription of ribosomal RNA (rRNA) genes. Binds specifically to the boxA antiterminator sequence of the ribosomal RNA (rrn) operons.</text>
</comment>
<evidence type="ECO:0000256" key="3">
    <source>
        <dbReference type="ARBA" id="ARBA00022884"/>
    </source>
</evidence>
<comment type="similarity">
    <text evidence="1 6">Belongs to the NusB family.</text>
</comment>
<evidence type="ECO:0000313" key="12">
    <source>
        <dbReference type="Proteomes" id="UP000286050"/>
    </source>
</evidence>
<dbReference type="OrthoDB" id="3528057at2"/>
<evidence type="ECO:0000256" key="2">
    <source>
        <dbReference type="ARBA" id="ARBA00022814"/>
    </source>
</evidence>
<dbReference type="InterPro" id="IPR011605">
    <property type="entry name" value="NusB_fam"/>
</dbReference>
<dbReference type="Proteomes" id="UP000405524">
    <property type="component" value="Unassembled WGS sequence"/>
</dbReference>
<gene>
    <name evidence="6 8" type="primary">nusB</name>
    <name evidence="9" type="ORF">DW682_04325</name>
    <name evidence="8" type="ORF">DW787_01000</name>
    <name evidence="10" type="ORF">JKKLCJKK_00555</name>
</gene>
<dbReference type="InterPro" id="IPR006027">
    <property type="entry name" value="NusB_RsmB_TIM44"/>
</dbReference>
<dbReference type="EMBL" id="QSJI01000001">
    <property type="protein sequence ID" value="RHD57452.1"/>
    <property type="molecule type" value="Genomic_DNA"/>
</dbReference>
<dbReference type="AlphaFoldDB" id="A0A414FZW1"/>
<evidence type="ECO:0000313" key="10">
    <source>
        <dbReference type="EMBL" id="VWL92404.1"/>
    </source>
</evidence>
<evidence type="ECO:0000313" key="13">
    <source>
        <dbReference type="Proteomes" id="UP000405524"/>
    </source>
</evidence>
<reference evidence="10 13" key="2">
    <citation type="submission" date="2019-10" db="EMBL/GenBank/DDBJ databases">
        <authorList>
            <person name="Wolf R A."/>
        </authorList>
    </citation>
    <scope>NUCLEOTIDE SEQUENCE [LARGE SCALE GENOMIC DNA]</scope>
    <source>
        <strain evidence="10">Collinsella_intestinalis_DSM_13632</strain>
    </source>
</reference>
<sequence>MASLKVNRGRTLARSQALQILFQSEMRKVSVEDVLAGDYTLSKGPLAPYAIEIARGVSANRDRIDSALRAVSANWTLERMPGADRNLLRAAVYELYFQVADTLDAAVVINEAVEIAKAYGTDESAGFVNGVLGRIVRDRHLPSLQHVACTITAEDAEAACLAALWFEIDPKRLAAEEEAARAAEEARARFEADDYGFAEDDLDHIFNDPFDAEAGE</sequence>
<dbReference type="PANTHER" id="PTHR11078">
    <property type="entry name" value="N UTILIZATION SUBSTANCE PROTEIN B-RELATED"/>
    <property type="match status" value="1"/>
</dbReference>
<dbReference type="Proteomes" id="UP000283983">
    <property type="component" value="Unassembled WGS sequence"/>
</dbReference>
<evidence type="ECO:0000313" key="9">
    <source>
        <dbReference type="EMBL" id="RHF38907.1"/>
    </source>
</evidence>
<dbReference type="GO" id="GO:0006353">
    <property type="term" value="P:DNA-templated transcription termination"/>
    <property type="evidence" value="ECO:0007669"/>
    <property type="project" value="UniProtKB-UniRule"/>
</dbReference>
<dbReference type="GO" id="GO:0031564">
    <property type="term" value="P:transcription antitermination"/>
    <property type="evidence" value="ECO:0007669"/>
    <property type="project" value="UniProtKB-KW"/>
</dbReference>
<evidence type="ECO:0000313" key="8">
    <source>
        <dbReference type="EMBL" id="RHD57452.1"/>
    </source>
</evidence>